<dbReference type="VEuPathDB" id="FungiDB:MGL_3862"/>
<evidence type="ECO:0000313" key="3">
    <source>
        <dbReference type="Proteomes" id="UP000008837"/>
    </source>
</evidence>
<dbReference type="OMA" id="IWEETHA"/>
<keyword evidence="3" id="KW-1185">Reference proteome</keyword>
<dbReference type="STRING" id="425265.A8QB02"/>
<dbReference type="KEGG" id="mgl:MGL_3862"/>
<comment type="caution">
    <text evidence="2">The sequence shown here is derived from an EMBL/GenBank/DDBJ whole genome shotgun (WGS) entry which is preliminary data.</text>
</comment>
<feature type="compositionally biased region" description="Acidic residues" evidence="1">
    <location>
        <begin position="298"/>
        <end position="317"/>
    </location>
</feature>
<dbReference type="RefSeq" id="XP_001729074.1">
    <property type="nucleotide sequence ID" value="XM_001729022.1"/>
</dbReference>
<feature type="region of interest" description="Disordered" evidence="1">
    <location>
        <begin position="273"/>
        <end position="323"/>
    </location>
</feature>
<accession>A8QB02</accession>
<feature type="region of interest" description="Disordered" evidence="1">
    <location>
        <begin position="379"/>
        <end position="400"/>
    </location>
</feature>
<name>A8QB02_MALGO</name>
<feature type="compositionally biased region" description="Basic and acidic residues" evidence="1">
    <location>
        <begin position="279"/>
        <end position="288"/>
    </location>
</feature>
<dbReference type="EMBL" id="AAYY01000015">
    <property type="protein sequence ID" value="EDP41860.1"/>
    <property type="molecule type" value="Genomic_DNA"/>
</dbReference>
<protein>
    <submittedName>
        <fullName evidence="2">Uncharacterized protein</fullName>
    </submittedName>
</protein>
<dbReference type="AlphaFoldDB" id="A8QB02"/>
<proteinExistence type="predicted"/>
<gene>
    <name evidence="2" type="ORF">MGL_3862</name>
</gene>
<organism evidence="2 3">
    <name type="scientific">Malassezia globosa (strain ATCC MYA-4612 / CBS 7966)</name>
    <name type="common">Dandruff-associated fungus</name>
    <dbReference type="NCBI Taxonomy" id="425265"/>
    <lineage>
        <taxon>Eukaryota</taxon>
        <taxon>Fungi</taxon>
        <taxon>Dikarya</taxon>
        <taxon>Basidiomycota</taxon>
        <taxon>Ustilaginomycotina</taxon>
        <taxon>Malasseziomycetes</taxon>
        <taxon>Malasseziales</taxon>
        <taxon>Malasseziaceae</taxon>
        <taxon>Malassezia</taxon>
    </lineage>
</organism>
<reference evidence="2 3" key="1">
    <citation type="journal article" date="2007" name="Proc. Natl. Acad. Sci. U.S.A.">
        <title>Dandruff-associated Malassezia genomes reveal convergent and divergent virulence traits shared with plant and human fungal pathogens.</title>
        <authorList>
            <person name="Xu J."/>
            <person name="Saunders C.W."/>
            <person name="Hu P."/>
            <person name="Grant R.A."/>
            <person name="Boekhout T."/>
            <person name="Kuramae E.E."/>
            <person name="Kronstad J.W."/>
            <person name="Deangelis Y.M."/>
            <person name="Reeder N.L."/>
            <person name="Johnstone K.R."/>
            <person name="Leland M."/>
            <person name="Fieno A.M."/>
            <person name="Begley W.M."/>
            <person name="Sun Y."/>
            <person name="Lacey M.P."/>
            <person name="Chaudhary T."/>
            <person name="Keough T."/>
            <person name="Chu L."/>
            <person name="Sears R."/>
            <person name="Yuan B."/>
            <person name="Dawson T.L.Jr."/>
        </authorList>
    </citation>
    <scope>NUCLEOTIDE SEQUENCE [LARGE SCALE GENOMIC DNA]</scope>
    <source>
        <strain evidence="3">ATCC MYA-4612 / CBS 7966</strain>
    </source>
</reference>
<sequence>MYKSRSRRRRYMLARMPAARQVPDDVIIWEETHAEKLAKTTARTGSCTSNSSMLDEPDHVISIDKQIKHLAEFLYRTADSDTECLLQVLRRLVDVPHPVIDTDTSVDMMPNYRAWTQMYPVPPICTGRDVHAVIHYLRVHEYVHIDNPNESNMECVTVHWHPEKCLESKLPFHLADIVDIRAWSKFTHQGEMHVSMDAQEALMQQLYAFLVHVMYEIVTVAERSQVPTMVDDQLVWTCIARLGLVSVNLSLNPDLLASMARIRAVSEPPVAWASMSDPSHNDVPREDCLSDQSLSEENSSEEEMLNSMNEDDDEVLSDESSSAVTDDSYIADSFIDDEPVVSELEGTIGTFGTLVPFEYAPALDEEIHCEPLRSPIQSETNGVDVEEEGEEEEEDIEEDETVLDGHIDVQDERDAQQYVTRLRHDWIEQVSTNVSDGESKRPSEA</sequence>
<evidence type="ECO:0000313" key="2">
    <source>
        <dbReference type="EMBL" id="EDP41860.1"/>
    </source>
</evidence>
<dbReference type="GeneID" id="5853381"/>
<dbReference type="Proteomes" id="UP000008837">
    <property type="component" value="Unassembled WGS sequence"/>
</dbReference>
<feature type="compositionally biased region" description="Acidic residues" evidence="1">
    <location>
        <begin position="384"/>
        <end position="400"/>
    </location>
</feature>
<dbReference type="InParanoid" id="A8QB02"/>
<evidence type="ECO:0000256" key="1">
    <source>
        <dbReference type="SAM" id="MobiDB-lite"/>
    </source>
</evidence>
<dbReference type="OrthoDB" id="2240312at2759"/>